<keyword evidence="3" id="KW-1185">Reference proteome</keyword>
<sequence length="143" mass="16575">MRIQLRESEPWRKKRRQGDAMSRAFVLLVKVSIPLGTFETLKLNDKQKDELLPAWTSRRLLKLKILMTTFVPQSPESTLLIRTSSGSPGEGRYGEESEQELEAVEAEQDGAEDELQPQDEGLQQQEEQQQNQIQNQIIRRIRE</sequence>
<feature type="compositionally biased region" description="Low complexity" evidence="1">
    <location>
        <begin position="123"/>
        <end position="143"/>
    </location>
</feature>
<dbReference type="EMBL" id="CM014083">
    <property type="protein sequence ID" value="TKS72883.1"/>
    <property type="molecule type" value="Genomic_DNA"/>
</dbReference>
<evidence type="ECO:0000256" key="1">
    <source>
        <dbReference type="SAM" id="MobiDB-lite"/>
    </source>
</evidence>
<organism evidence="2 3">
    <name type="scientific">Collichthys lucidus</name>
    <name type="common">Big head croaker</name>
    <name type="synonym">Sciaena lucida</name>
    <dbReference type="NCBI Taxonomy" id="240159"/>
    <lineage>
        <taxon>Eukaryota</taxon>
        <taxon>Metazoa</taxon>
        <taxon>Chordata</taxon>
        <taxon>Craniata</taxon>
        <taxon>Vertebrata</taxon>
        <taxon>Euteleostomi</taxon>
        <taxon>Actinopterygii</taxon>
        <taxon>Neopterygii</taxon>
        <taxon>Teleostei</taxon>
        <taxon>Neoteleostei</taxon>
        <taxon>Acanthomorphata</taxon>
        <taxon>Eupercaria</taxon>
        <taxon>Sciaenidae</taxon>
        <taxon>Collichthys</taxon>
    </lineage>
</organism>
<feature type="compositionally biased region" description="Polar residues" evidence="1">
    <location>
        <begin position="76"/>
        <end position="87"/>
    </location>
</feature>
<name>A0A4U5UEE4_COLLU</name>
<accession>A0A4U5UEE4</accession>
<dbReference type="AlphaFoldDB" id="A0A4U5UEE4"/>
<feature type="compositionally biased region" description="Acidic residues" evidence="1">
    <location>
        <begin position="96"/>
        <end position="117"/>
    </location>
</feature>
<evidence type="ECO:0000313" key="2">
    <source>
        <dbReference type="EMBL" id="TKS72883.1"/>
    </source>
</evidence>
<reference evidence="2 3" key="1">
    <citation type="submission" date="2019-01" db="EMBL/GenBank/DDBJ databases">
        <title>Genome Assembly of Collichthys lucidus.</title>
        <authorList>
            <person name="Cai M."/>
            <person name="Xiao S."/>
        </authorList>
    </citation>
    <scope>NUCLEOTIDE SEQUENCE [LARGE SCALE GENOMIC DNA]</scope>
    <source>
        <strain evidence="2">JT15FE1705JMU</strain>
        <tissue evidence="2">Muscle</tissue>
    </source>
</reference>
<feature type="region of interest" description="Disordered" evidence="1">
    <location>
        <begin position="76"/>
        <end position="143"/>
    </location>
</feature>
<gene>
    <name evidence="2" type="ORF">D9C73_006960</name>
</gene>
<protein>
    <submittedName>
        <fullName evidence="2">Uncharacterized protein</fullName>
    </submittedName>
</protein>
<dbReference type="Proteomes" id="UP000298787">
    <property type="component" value="Chromosome 6"/>
</dbReference>
<proteinExistence type="predicted"/>
<evidence type="ECO:0000313" key="3">
    <source>
        <dbReference type="Proteomes" id="UP000298787"/>
    </source>
</evidence>